<evidence type="ECO:0000313" key="1">
    <source>
        <dbReference type="EMBL" id="KAK7067166.1"/>
    </source>
</evidence>
<accession>A0AAN8WNE9</accession>
<name>A0AAN8WNE9_HALRR</name>
<dbReference type="AlphaFoldDB" id="A0AAN8WNE9"/>
<dbReference type="EMBL" id="JAXCGZ010018910">
    <property type="protein sequence ID" value="KAK7067166.1"/>
    <property type="molecule type" value="Genomic_DNA"/>
</dbReference>
<reference evidence="1 2" key="1">
    <citation type="submission" date="2023-11" db="EMBL/GenBank/DDBJ databases">
        <title>Halocaridina rubra genome assembly.</title>
        <authorList>
            <person name="Smith C."/>
        </authorList>
    </citation>
    <scope>NUCLEOTIDE SEQUENCE [LARGE SCALE GENOMIC DNA]</scope>
    <source>
        <strain evidence="1">EP-1</strain>
        <tissue evidence="1">Whole</tissue>
    </source>
</reference>
<keyword evidence="2" id="KW-1185">Reference proteome</keyword>
<evidence type="ECO:0000313" key="2">
    <source>
        <dbReference type="Proteomes" id="UP001381693"/>
    </source>
</evidence>
<organism evidence="1 2">
    <name type="scientific">Halocaridina rubra</name>
    <name type="common">Hawaiian red shrimp</name>
    <dbReference type="NCBI Taxonomy" id="373956"/>
    <lineage>
        <taxon>Eukaryota</taxon>
        <taxon>Metazoa</taxon>
        <taxon>Ecdysozoa</taxon>
        <taxon>Arthropoda</taxon>
        <taxon>Crustacea</taxon>
        <taxon>Multicrustacea</taxon>
        <taxon>Malacostraca</taxon>
        <taxon>Eumalacostraca</taxon>
        <taxon>Eucarida</taxon>
        <taxon>Decapoda</taxon>
        <taxon>Pleocyemata</taxon>
        <taxon>Caridea</taxon>
        <taxon>Atyoidea</taxon>
        <taxon>Atyidae</taxon>
        <taxon>Halocaridina</taxon>
    </lineage>
</organism>
<comment type="caution">
    <text evidence="1">The sequence shown here is derived from an EMBL/GenBank/DDBJ whole genome shotgun (WGS) entry which is preliminary data.</text>
</comment>
<sequence length="72" mass="8257">MAKVVLGCLGKYLEKSGAENILVESCVFGVYVFDFVLDTKNYSRSLKGMQLLKEVLCQLQWKEFFEQRENAA</sequence>
<gene>
    <name evidence="1" type="ORF">SK128_022373</name>
</gene>
<protein>
    <submittedName>
        <fullName evidence="1">Uncharacterized protein</fullName>
    </submittedName>
</protein>
<proteinExistence type="predicted"/>
<dbReference type="Proteomes" id="UP001381693">
    <property type="component" value="Unassembled WGS sequence"/>
</dbReference>
<feature type="non-terminal residue" evidence="1">
    <location>
        <position position="72"/>
    </location>
</feature>